<proteinExistence type="predicted"/>
<dbReference type="Proteomes" id="UP001597085">
    <property type="component" value="Unassembled WGS sequence"/>
</dbReference>
<keyword evidence="3" id="KW-1185">Reference proteome</keyword>
<feature type="transmembrane region" description="Helical" evidence="1">
    <location>
        <begin position="117"/>
        <end position="139"/>
    </location>
</feature>
<keyword evidence="1" id="KW-1133">Transmembrane helix</keyword>
<feature type="transmembrane region" description="Helical" evidence="1">
    <location>
        <begin position="88"/>
        <end position="105"/>
    </location>
</feature>
<keyword evidence="1" id="KW-0812">Transmembrane</keyword>
<comment type="caution">
    <text evidence="2">The sequence shown here is derived from an EMBL/GenBank/DDBJ whole genome shotgun (WGS) entry which is preliminary data.</text>
</comment>
<sequence length="196" mass="21258">MAITHSLARNATTNATLGWAFVGFVILIAAVGLLMAPLLGGVLALVAAGILVVPAVLRRDWRVMLPWPLGLVVAVGVTARTFGFAPEVTGYVAISSVALAAVVELDSFTDVEMSRRFAVLFAVMTTIAFQSWWTIAGYYSDQVFGTSFIHSQAELQWDLVAVMVVSLVMGGIFLWYFDRIEHVGSRHRPVVPEETS</sequence>
<evidence type="ECO:0000313" key="3">
    <source>
        <dbReference type="Proteomes" id="UP001597085"/>
    </source>
</evidence>
<protein>
    <submittedName>
        <fullName evidence="2">Uncharacterized protein</fullName>
    </submittedName>
</protein>
<feature type="transmembrane region" description="Helical" evidence="1">
    <location>
        <begin position="64"/>
        <end position="82"/>
    </location>
</feature>
<keyword evidence="1" id="KW-0472">Membrane</keyword>
<evidence type="ECO:0000256" key="1">
    <source>
        <dbReference type="SAM" id="Phobius"/>
    </source>
</evidence>
<feature type="transmembrane region" description="Helical" evidence="1">
    <location>
        <begin position="12"/>
        <end position="32"/>
    </location>
</feature>
<reference evidence="2 3" key="1">
    <citation type="journal article" date="2019" name="Int. J. Syst. Evol. Microbiol.">
        <title>The Global Catalogue of Microorganisms (GCM) 10K type strain sequencing project: providing services to taxonomists for standard genome sequencing and annotation.</title>
        <authorList>
            <consortium name="The Broad Institute Genomics Platform"/>
            <consortium name="The Broad Institute Genome Sequencing Center for Infectious Disease"/>
            <person name="Wu L."/>
            <person name="Ma J."/>
        </authorList>
    </citation>
    <scope>NUCLEOTIDE SEQUENCE [LARGE SCALE GENOMIC DNA]</scope>
    <source>
        <strain evidence="2 3">CGMCC 1.12121</strain>
    </source>
</reference>
<organism evidence="2 3">
    <name type="scientific">Halobellus rarus</name>
    <dbReference type="NCBI Taxonomy" id="1126237"/>
    <lineage>
        <taxon>Archaea</taxon>
        <taxon>Methanobacteriati</taxon>
        <taxon>Methanobacteriota</taxon>
        <taxon>Stenosarchaea group</taxon>
        <taxon>Halobacteria</taxon>
        <taxon>Halobacteriales</taxon>
        <taxon>Haloferacaceae</taxon>
        <taxon>Halobellus</taxon>
    </lineage>
</organism>
<accession>A0ABD6CRK3</accession>
<dbReference type="AlphaFoldDB" id="A0ABD6CRK3"/>
<name>A0ABD6CRK3_9EURY</name>
<dbReference type="EMBL" id="JBHUDK010000018">
    <property type="protein sequence ID" value="MFD1600813.1"/>
    <property type="molecule type" value="Genomic_DNA"/>
</dbReference>
<evidence type="ECO:0000313" key="2">
    <source>
        <dbReference type="EMBL" id="MFD1600813.1"/>
    </source>
</evidence>
<feature type="transmembrane region" description="Helical" evidence="1">
    <location>
        <begin position="38"/>
        <end position="57"/>
    </location>
</feature>
<feature type="transmembrane region" description="Helical" evidence="1">
    <location>
        <begin position="159"/>
        <end position="177"/>
    </location>
</feature>
<gene>
    <name evidence="2" type="ORF">ACFSBX_17920</name>
</gene>
<dbReference type="RefSeq" id="WP_256422920.1">
    <property type="nucleotide sequence ID" value="NZ_JANHDI010000016.1"/>
</dbReference>